<accession>A0A2J7ZVC4</accession>
<dbReference type="SUPFAM" id="SSF52540">
    <property type="entry name" value="P-loop containing nucleoside triphosphate hydrolases"/>
    <property type="match status" value="1"/>
</dbReference>
<dbReference type="OrthoDB" id="3512845at2759"/>
<feature type="compositionally biased region" description="Low complexity" evidence="1">
    <location>
        <begin position="202"/>
        <end position="230"/>
    </location>
</feature>
<comment type="caution">
    <text evidence="2">The sequence shown here is derived from an EMBL/GenBank/DDBJ whole genome shotgun (WGS) entry which is preliminary data.</text>
</comment>
<keyword evidence="3" id="KW-1185">Reference proteome</keyword>
<dbReference type="GO" id="GO:0006281">
    <property type="term" value="P:DNA repair"/>
    <property type="evidence" value="ECO:0007669"/>
    <property type="project" value="TreeGrafter"/>
</dbReference>
<dbReference type="InterPro" id="IPR027417">
    <property type="entry name" value="P-loop_NTPase"/>
</dbReference>
<evidence type="ECO:0000313" key="3">
    <source>
        <dbReference type="Proteomes" id="UP000236333"/>
    </source>
</evidence>
<dbReference type="Gene3D" id="3.40.50.300">
    <property type="entry name" value="P-loop containing nucleotide triphosphate hydrolases"/>
    <property type="match status" value="1"/>
</dbReference>
<organism evidence="2 3">
    <name type="scientific">Tetrabaena socialis</name>
    <dbReference type="NCBI Taxonomy" id="47790"/>
    <lineage>
        <taxon>Eukaryota</taxon>
        <taxon>Viridiplantae</taxon>
        <taxon>Chlorophyta</taxon>
        <taxon>core chlorophytes</taxon>
        <taxon>Chlorophyceae</taxon>
        <taxon>CS clade</taxon>
        <taxon>Chlamydomonadales</taxon>
        <taxon>Tetrabaenaceae</taxon>
        <taxon>Tetrabaena</taxon>
    </lineage>
</organism>
<dbReference type="EMBL" id="PGGS01000412">
    <property type="protein sequence ID" value="PNH04210.1"/>
    <property type="molecule type" value="Genomic_DNA"/>
</dbReference>
<proteinExistence type="predicted"/>
<dbReference type="PANTHER" id="PTHR12083">
    <property type="entry name" value="BIFUNCTIONAL POLYNUCLEOTIDE PHOSPHATASE/KINASE"/>
    <property type="match status" value="1"/>
</dbReference>
<dbReference type="AlphaFoldDB" id="A0A2J7ZVC4"/>
<evidence type="ECO:0000256" key="1">
    <source>
        <dbReference type="SAM" id="MobiDB-lite"/>
    </source>
</evidence>
<gene>
    <name evidence="2" type="ORF">TSOC_009654</name>
</gene>
<feature type="compositionally biased region" description="Pro residues" evidence="1">
    <location>
        <begin position="289"/>
        <end position="300"/>
    </location>
</feature>
<dbReference type="GO" id="GO:0003690">
    <property type="term" value="F:double-stranded DNA binding"/>
    <property type="evidence" value="ECO:0007669"/>
    <property type="project" value="TreeGrafter"/>
</dbReference>
<sequence length="561" mass="60293">MSSFVLVLVGVPGSGKSFLSRRLEMRGWARINQDELGSRRACEDAYCSALQLRRHVVVDRCNFDVTQRSHWVRLAHAARSPSGVVLVALQLLVPLPLCKERARARTDHPTLGPHNCDEVIGRFASDFVPASQREGFHRVLTARSSQEAEAAAEQLAAEAAGGGGGAGPAAVTHAPAGAYGLQAPHHLLVAEYCHPHQPHPAPQHQHQHPSLAPQQQQQQVHPAQVGQYQHQHPRQQQHHQQQHLHQPQQQQVDGPYQEYGHVPLQHQPPYHQQHHYQQHQQHQHLEPPSTAPAPSQPPQPSVALLAIATDAASRAAAHALGPPAYAWQGTGAEAPAAAPPLQPWLAGQADAAQAQGVHGRGHGGQARLEGQRGGSAARGSGSQHQAVVEQLRGMFADPRLGIYTSSTVRTAQHALELLEAAAGAGGGGEEQQPLFERRLVLHREHTTPAPKGHVDGGGDPWDTLKPLGRWFGSLGRVVLVDDDAYKSIPGEEPNMLQVPVWRDEHTACPVLRLLTELLLEVAAPLPQDADVRAWTSQVAARLGAAVAATAPAPPPALAPTC</sequence>
<dbReference type="InterPro" id="IPR023214">
    <property type="entry name" value="HAD_sf"/>
</dbReference>
<evidence type="ECO:0000313" key="2">
    <source>
        <dbReference type="EMBL" id="PNH04210.1"/>
    </source>
</evidence>
<dbReference type="Proteomes" id="UP000236333">
    <property type="component" value="Unassembled WGS sequence"/>
</dbReference>
<dbReference type="PANTHER" id="PTHR12083:SF9">
    <property type="entry name" value="BIFUNCTIONAL POLYNUCLEOTIDE PHOSPHATASE_KINASE"/>
    <property type="match status" value="1"/>
</dbReference>
<reference evidence="2 3" key="1">
    <citation type="journal article" date="2017" name="Mol. Biol. Evol.">
        <title>The 4-celled Tetrabaena socialis nuclear genome reveals the essential components for genetic control of cell number at the origin of multicellularity in the volvocine lineage.</title>
        <authorList>
            <person name="Featherston J."/>
            <person name="Arakaki Y."/>
            <person name="Hanschen E.R."/>
            <person name="Ferris P.J."/>
            <person name="Michod R.E."/>
            <person name="Olson B.J.S.C."/>
            <person name="Nozaki H."/>
            <person name="Durand P.M."/>
        </authorList>
    </citation>
    <scope>NUCLEOTIDE SEQUENCE [LARGE SCALE GENOMIC DNA]</scope>
    <source>
        <strain evidence="2 3">NIES-571</strain>
    </source>
</reference>
<feature type="region of interest" description="Disordered" evidence="1">
    <location>
        <begin position="194"/>
        <end position="300"/>
    </location>
</feature>
<dbReference type="Gene3D" id="3.40.50.1000">
    <property type="entry name" value="HAD superfamily/HAD-like"/>
    <property type="match status" value="1"/>
</dbReference>
<feature type="compositionally biased region" description="Basic residues" evidence="1">
    <location>
        <begin position="231"/>
        <end position="242"/>
    </location>
</feature>
<dbReference type="Pfam" id="PF13671">
    <property type="entry name" value="AAA_33"/>
    <property type="match status" value="1"/>
</dbReference>
<dbReference type="GO" id="GO:0046404">
    <property type="term" value="F:ATP-dependent polydeoxyribonucleotide 5'-hydroxyl-kinase activity"/>
    <property type="evidence" value="ECO:0007669"/>
    <property type="project" value="TreeGrafter"/>
</dbReference>
<dbReference type="GO" id="GO:0046403">
    <property type="term" value="F:polynucleotide 3'-phosphatase activity"/>
    <property type="evidence" value="ECO:0007669"/>
    <property type="project" value="TreeGrafter"/>
</dbReference>
<name>A0A2J7ZVC4_9CHLO</name>
<protein>
    <submittedName>
        <fullName evidence="2">Uncharacterized protein</fullName>
    </submittedName>
</protein>
<feature type="region of interest" description="Disordered" evidence="1">
    <location>
        <begin position="354"/>
        <end position="383"/>
    </location>
</feature>
<feature type="compositionally biased region" description="Low complexity" evidence="1">
    <location>
        <begin position="374"/>
        <end position="383"/>
    </location>
</feature>